<evidence type="ECO:0000313" key="1">
    <source>
        <dbReference type="EMBL" id="NYH72302.1"/>
    </source>
</evidence>
<sequence>MSNYELIKDLEKKLSIYRQAYPEKPSSQPNRIHEKIASLVLKAKLYPARLTREVVKSLIQDREPWPTIEGYPYCLAHPINIETLESARLISFPNDNLCVQRTTEISGNMPTQLRNELSAHRFLYEIRYHGGELSSPHLRLHKSEIGGPDLALVGDRLTPDGDYLRIAIEDDDIFGVGTYLWNALRITKDTPDEAFDEYTIRMRTAADRPYVFEIDFENRVDLDEFLGCALAFIKSDQKLLEDWSKCAADIALDCNRIESLTELSRTPGSTDISYANSLNLQPLQDVIDGMQKVPRTTLLEAIEWFKRNDRHGYYDRDHITGFLVWLIIKNEHNAYTVQNSFKLTQRLIEHSQIAPKLNDFLFRDITDPSYLCFLLSFNPTSHIGLIALYQKMASNALRRASSKVDYEKAWQDLIWTQGLEVYCNSFESNIEYKHVRGTLESICEMVAWFVSHEFSNSSNMRPITDTRIPSLKATILSLKYITEMGYKQNLFEDHLVLIGELIHDRAFENRSLYAPAPMGHWLVLFWSIEISEKKNISGDNTSRILAKTLTSSYLQVLNDRRHGKSISGDDPTLFDDLSWGQLLPHLSKLQQAKWLLALHEWPDRIEGLPAGESSALNSAVRLHLRTLLNVHDSSLNGEIKGTVFDELCSIIDRFGFAPDDFSGALNYTNDHASHSPLRLWRAICELTNDVSSDCYNSFLNTIISRKPPLSALFDLLDRTNLQERKATISAIIASRNVELEKQYWVPEIFDTAIKAANNNHITTAKYLLENIQKNSHKTHRAKVEELIAKVSLKEIFDDASKTPVEKIEILSKFEATIQEQEISRSIDEFRIFLIATLEMPANKEASIAKFARLTKASPTLQNATGLINSLLSIPEMEESVALLNAHYTTWMGVFENYTLANQMPELADESLHSVLQACLRMSLLSEFSGFWGSALKRQRDSYQFADVRTEYLTKLGRHTEALSYVKTLLDKLDDQSVSARNELINIQTGLLEPLAQPHSSLAQVPAVSVGALEAELRNSWLRIKNLGALSQSQIFIEPTNSIDNYLLEIMEQVGNELLMRVGNLLRKKVPAKSSATIPLDDEDLINDWMVSLLRQKMSFIGWTVHDQSRMGRSASGKGVGETDGWIQDGKGNPISIIEAFRLGNSVDRNVIREHLDKIAGYNSSGICTLFIVIYSSSNDFSELCSNYASYINSQEYKGFDSRGSSPSTPLVSRKVNPPKAEARYYEEARYVNGERIKIYHQILNLRVPD</sequence>
<organism evidence="1 2">
    <name type="scientific">Phytopseudomonas flavescens</name>
    <dbReference type="NCBI Taxonomy" id="29435"/>
    <lineage>
        <taxon>Bacteria</taxon>
        <taxon>Pseudomonadati</taxon>
        <taxon>Pseudomonadota</taxon>
        <taxon>Gammaproteobacteria</taxon>
        <taxon>Pseudomonadales</taxon>
        <taxon>Pseudomonadaceae</taxon>
        <taxon>Phytopseudomonas</taxon>
    </lineage>
</organism>
<dbReference type="EMBL" id="JACBYV010000001">
    <property type="protein sequence ID" value="NYH72302.1"/>
    <property type="molecule type" value="Genomic_DNA"/>
</dbReference>
<dbReference type="AlphaFoldDB" id="A0A7Y9XLQ3"/>
<reference evidence="1 2" key="1">
    <citation type="submission" date="2020-07" db="EMBL/GenBank/DDBJ databases">
        <title>Genomic analyses of the natural microbiome of Caenorhabditis elegans.</title>
        <authorList>
            <person name="Samuel B."/>
        </authorList>
    </citation>
    <scope>NUCLEOTIDE SEQUENCE [LARGE SCALE GENOMIC DNA]</scope>
    <source>
        <strain evidence="1 2">BIGb0408</strain>
    </source>
</reference>
<dbReference type="Proteomes" id="UP000578688">
    <property type="component" value="Unassembled WGS sequence"/>
</dbReference>
<proteinExistence type="predicted"/>
<name>A0A7Y9XLQ3_9GAMM</name>
<evidence type="ECO:0000313" key="2">
    <source>
        <dbReference type="Proteomes" id="UP000578688"/>
    </source>
</evidence>
<dbReference type="RefSeq" id="WP_179537928.1">
    <property type="nucleotide sequence ID" value="NZ_JACBYV010000001.1"/>
</dbReference>
<protein>
    <submittedName>
        <fullName evidence="1">Uncharacterized protein</fullName>
    </submittedName>
</protein>
<gene>
    <name evidence="1" type="ORF">FHR27_000912</name>
</gene>
<keyword evidence="2" id="KW-1185">Reference proteome</keyword>
<accession>A0A7Y9XLQ3</accession>
<comment type="caution">
    <text evidence="1">The sequence shown here is derived from an EMBL/GenBank/DDBJ whole genome shotgun (WGS) entry which is preliminary data.</text>
</comment>